<organism evidence="2 3">
    <name type="scientific">Ruminococcus albus (strain ATCC 27210 / DSM 20455 / JCM 14654 / NCDO 2250 / 7)</name>
    <dbReference type="NCBI Taxonomy" id="697329"/>
    <lineage>
        <taxon>Bacteria</taxon>
        <taxon>Bacillati</taxon>
        <taxon>Bacillota</taxon>
        <taxon>Clostridia</taxon>
        <taxon>Eubacteriales</taxon>
        <taxon>Oscillospiraceae</taxon>
        <taxon>Ruminococcus</taxon>
    </lineage>
</organism>
<reference evidence="2 3" key="1">
    <citation type="journal article" date="2011" name="J. Bacteriol.">
        <title>Complete genome of the cellulolytic ruminal bacterium Ruminococcus albus 7.</title>
        <authorList>
            <person name="Suen G."/>
            <person name="Stevenson D.M."/>
            <person name="Bruce D.C."/>
            <person name="Chertkov O."/>
            <person name="Copeland A."/>
            <person name="Cheng J.F."/>
            <person name="Detter C."/>
            <person name="Detter J.C."/>
            <person name="Goodwin L.A."/>
            <person name="Han C.S."/>
            <person name="Hauser L.J."/>
            <person name="Ivanova N.N."/>
            <person name="Kyrpides N.C."/>
            <person name="Land M.L."/>
            <person name="Lapidus A."/>
            <person name="Lucas S."/>
            <person name="Ovchinnikova G."/>
            <person name="Pitluck S."/>
            <person name="Tapia R."/>
            <person name="Woyke T."/>
            <person name="Boyum J."/>
            <person name="Mead D."/>
            <person name="Weimer P.J."/>
        </authorList>
    </citation>
    <scope>NUCLEOTIDE SEQUENCE [LARGE SCALE GENOMIC DNA]</scope>
    <source>
        <strain evidence="3">ATCC 27210 / DSM 20455 / JCM 14654 / NCDO 2250 / 7</strain>
    </source>
</reference>
<accession>E6UF53</accession>
<evidence type="ECO:0000313" key="2">
    <source>
        <dbReference type="EMBL" id="ADU23580.1"/>
    </source>
</evidence>
<name>E6UF53_RUMA7</name>
<keyword evidence="1" id="KW-0812">Transmembrane</keyword>
<dbReference type="EMBL" id="CP002403">
    <property type="protein sequence ID" value="ADU23580.1"/>
    <property type="molecule type" value="Genomic_DNA"/>
</dbReference>
<dbReference type="AlphaFoldDB" id="E6UF53"/>
<protein>
    <submittedName>
        <fullName evidence="2">Uncharacterized protein</fullName>
    </submittedName>
</protein>
<dbReference type="STRING" id="697329.Rumal_3115"/>
<keyword evidence="1" id="KW-0472">Membrane</keyword>
<keyword evidence="1" id="KW-1133">Transmembrane helix</keyword>
<evidence type="ECO:0000256" key="1">
    <source>
        <dbReference type="SAM" id="Phobius"/>
    </source>
</evidence>
<feature type="transmembrane region" description="Helical" evidence="1">
    <location>
        <begin position="6"/>
        <end position="22"/>
    </location>
</feature>
<gene>
    <name evidence="2" type="ordered locus">Rumal_3115</name>
</gene>
<dbReference type="Proteomes" id="UP000006919">
    <property type="component" value="Chromosome"/>
</dbReference>
<feature type="transmembrane region" description="Helical" evidence="1">
    <location>
        <begin position="34"/>
        <end position="53"/>
    </location>
</feature>
<proteinExistence type="predicted"/>
<evidence type="ECO:0000313" key="3">
    <source>
        <dbReference type="Proteomes" id="UP000006919"/>
    </source>
</evidence>
<dbReference type="HOGENOM" id="CLU_2976554_0_0_9"/>
<sequence>MTMNLAVFLIIYFVVLIIVRFASVKFIPGKSKNFYMAILRVVSGIMIIIIAIYELKHM</sequence>
<dbReference type="KEGG" id="ral:Rumal_3115"/>